<comment type="subcellular location">
    <subcellularLocation>
        <location evidence="1">Chromosome</location>
        <location evidence="1">Telomere</location>
    </subcellularLocation>
</comment>
<dbReference type="InterPro" id="IPR012340">
    <property type="entry name" value="NA-bd_OB-fold"/>
</dbReference>
<comment type="caution">
    <text evidence="6">The sequence shown here is derived from an EMBL/GenBank/DDBJ whole genome shotgun (WGS) entry which is preliminary data.</text>
</comment>
<feature type="compositionally biased region" description="Basic and acidic residues" evidence="4">
    <location>
        <begin position="179"/>
        <end position="203"/>
    </location>
</feature>
<dbReference type="OrthoDB" id="77828at2759"/>
<name>A0A3E2HE18_SCYLI</name>
<dbReference type="Proteomes" id="UP000258309">
    <property type="component" value="Unassembled WGS sequence"/>
</dbReference>
<feature type="non-terminal residue" evidence="6">
    <location>
        <position position="1"/>
    </location>
</feature>
<protein>
    <recommendedName>
        <fullName evidence="5">CST complex subunit Stn1 N-terminal domain-containing protein</fullName>
    </recommendedName>
</protein>
<dbReference type="Pfam" id="PF10451">
    <property type="entry name" value="Stn1"/>
    <property type="match status" value="1"/>
</dbReference>
<evidence type="ECO:0000256" key="4">
    <source>
        <dbReference type="SAM" id="MobiDB-lite"/>
    </source>
</evidence>
<dbReference type="EMBL" id="NCSJ02000071">
    <property type="protein sequence ID" value="RFU31654.1"/>
    <property type="molecule type" value="Genomic_DNA"/>
</dbReference>
<keyword evidence="7" id="KW-1185">Reference proteome</keyword>
<dbReference type="InterPro" id="IPR018856">
    <property type="entry name" value="Stn1_N"/>
</dbReference>
<dbReference type="GO" id="GO:0000781">
    <property type="term" value="C:chromosome, telomeric region"/>
    <property type="evidence" value="ECO:0007669"/>
    <property type="project" value="UniProtKB-SubCell"/>
</dbReference>
<feature type="compositionally biased region" description="Basic and acidic residues" evidence="4">
    <location>
        <begin position="269"/>
        <end position="282"/>
    </location>
</feature>
<evidence type="ECO:0000256" key="1">
    <source>
        <dbReference type="ARBA" id="ARBA00004574"/>
    </source>
</evidence>
<dbReference type="AlphaFoldDB" id="A0A3E2HE18"/>
<proteinExistence type="predicted"/>
<reference evidence="6 7" key="1">
    <citation type="submission" date="2018-05" db="EMBL/GenBank/DDBJ databases">
        <title>Draft genome sequence of Scytalidium lignicola DSM 105466, a ubiquitous saprotrophic fungus.</title>
        <authorList>
            <person name="Buettner E."/>
            <person name="Gebauer A.M."/>
            <person name="Hofrichter M."/>
            <person name="Liers C."/>
            <person name="Kellner H."/>
        </authorList>
    </citation>
    <scope>NUCLEOTIDE SEQUENCE [LARGE SCALE GENOMIC DNA]</scope>
    <source>
        <strain evidence="6 7">DSM 105466</strain>
    </source>
</reference>
<feature type="region of interest" description="Disordered" evidence="4">
    <location>
        <begin position="179"/>
        <end position="210"/>
    </location>
</feature>
<accession>A0A3E2HE18</accession>
<sequence>MCGGLCRITGKEIYHYKNHPIKWVRLTGVVIAIDDFNGRRVYSLDDSSGVCIECSCALPVTPDPLPSHSIVPVRSIEPVNGNRRDAQKSEPPPDPNLPLESIDIGTVVKVKGGISMFWGQKRIEIKRVQILGSTDEEVRCWDEVGVFLRDVVGRAWILSEEEQRKCRRRWEREQRKALKEKNAEKGVKRMVEMEKMKGQESAKRSTALDSAASRVVRRLVEMERAEQEEKQKEKEKEREREREERMKRRHAYTEKEIERRNEKKHSSKSSKEKLKEKEKERTGNTNASKINIPTVAMSRIAGKYDALGL</sequence>
<evidence type="ECO:0000259" key="5">
    <source>
        <dbReference type="Pfam" id="PF10451"/>
    </source>
</evidence>
<evidence type="ECO:0000313" key="6">
    <source>
        <dbReference type="EMBL" id="RFU31654.1"/>
    </source>
</evidence>
<feature type="domain" description="CST complex subunit Stn1 N-terminal" evidence="5">
    <location>
        <begin position="11"/>
        <end position="57"/>
    </location>
</feature>
<organism evidence="6 7">
    <name type="scientific">Scytalidium lignicola</name>
    <name type="common">Hyphomycete</name>
    <dbReference type="NCBI Taxonomy" id="5539"/>
    <lineage>
        <taxon>Eukaryota</taxon>
        <taxon>Fungi</taxon>
        <taxon>Dikarya</taxon>
        <taxon>Ascomycota</taxon>
        <taxon>Pezizomycotina</taxon>
        <taxon>Leotiomycetes</taxon>
        <taxon>Leotiomycetes incertae sedis</taxon>
        <taxon>Scytalidium</taxon>
    </lineage>
</organism>
<evidence type="ECO:0000256" key="2">
    <source>
        <dbReference type="ARBA" id="ARBA00022454"/>
    </source>
</evidence>
<dbReference type="SUPFAM" id="SSF50249">
    <property type="entry name" value="Nucleic acid-binding proteins"/>
    <property type="match status" value="1"/>
</dbReference>
<feature type="non-terminal residue" evidence="6">
    <location>
        <position position="309"/>
    </location>
</feature>
<gene>
    <name evidence="6" type="ORF">B7463_g4680</name>
</gene>
<evidence type="ECO:0000313" key="7">
    <source>
        <dbReference type="Proteomes" id="UP000258309"/>
    </source>
</evidence>
<evidence type="ECO:0000256" key="3">
    <source>
        <dbReference type="ARBA" id="ARBA00022895"/>
    </source>
</evidence>
<feature type="compositionally biased region" description="Basic and acidic residues" evidence="4">
    <location>
        <begin position="224"/>
        <end position="261"/>
    </location>
</feature>
<keyword evidence="3" id="KW-0779">Telomere</keyword>
<keyword evidence="2" id="KW-0158">Chromosome</keyword>
<dbReference type="Gene3D" id="2.40.50.140">
    <property type="entry name" value="Nucleic acid-binding proteins"/>
    <property type="match status" value="1"/>
</dbReference>
<feature type="region of interest" description="Disordered" evidence="4">
    <location>
        <begin position="224"/>
        <end position="309"/>
    </location>
</feature>